<dbReference type="RefSeq" id="WP_114488617.1">
    <property type="nucleotide sequence ID" value="NZ_CBCSHM010000106.1"/>
</dbReference>
<reference evidence="1 2" key="1">
    <citation type="submission" date="2018-07" db="EMBL/GenBank/DDBJ databases">
        <title>Halomonas rutogse sp. nov., isolated from Lake TangqianCo on Tibetan Plateau.</title>
        <authorList>
            <person name="Lu H."/>
            <person name="Xing P."/>
            <person name="Wu Q."/>
        </authorList>
    </citation>
    <scope>NUCLEOTIDE SEQUENCE [LARGE SCALE GENOMIC DNA]</scope>
    <source>
        <strain evidence="1 2">TQ8S</strain>
    </source>
</reference>
<evidence type="ECO:0000313" key="2">
    <source>
        <dbReference type="Proteomes" id="UP000253204"/>
    </source>
</evidence>
<dbReference type="AlphaFoldDB" id="A0A368TMS7"/>
<keyword evidence="2" id="KW-1185">Reference proteome</keyword>
<dbReference type="OrthoDB" id="9806524at2"/>
<name>A0A368TMS7_9GAMM</name>
<comment type="caution">
    <text evidence="1">The sequence shown here is derived from an EMBL/GenBank/DDBJ whole genome shotgun (WGS) entry which is preliminary data.</text>
</comment>
<dbReference type="Pfam" id="PF07277">
    <property type="entry name" value="SapC"/>
    <property type="match status" value="1"/>
</dbReference>
<evidence type="ECO:0000313" key="1">
    <source>
        <dbReference type="EMBL" id="RCV85858.1"/>
    </source>
</evidence>
<organism evidence="1 2">
    <name type="scientific">Vreelandella rituensis</name>
    <dbReference type="NCBI Taxonomy" id="2282306"/>
    <lineage>
        <taxon>Bacteria</taxon>
        <taxon>Pseudomonadati</taxon>
        <taxon>Pseudomonadota</taxon>
        <taxon>Gammaproteobacteria</taxon>
        <taxon>Oceanospirillales</taxon>
        <taxon>Halomonadaceae</taxon>
        <taxon>Vreelandella</taxon>
    </lineage>
</organism>
<dbReference type="Proteomes" id="UP000253204">
    <property type="component" value="Unassembled WGS sequence"/>
</dbReference>
<dbReference type="EMBL" id="QPIJ01000090">
    <property type="protein sequence ID" value="RCV85858.1"/>
    <property type="molecule type" value="Genomic_DNA"/>
</dbReference>
<protein>
    <recommendedName>
        <fullName evidence="3">SapC family protein</fullName>
    </recommendedName>
</protein>
<proteinExistence type="predicted"/>
<gene>
    <name evidence="1" type="ORF">DU506_19970</name>
</gene>
<accession>A0A368TMS7</accession>
<sequence>MSRYIPLSTERFGDKRWTRFTDYRHAQPLHLVPIMAPEVSRLAGQLPLVFARDGQGKVSLCALTGLTEHKNHCLNGNHRWQLSYVPAFLRTHPFRLMAPPKGKGEPNQRVLCVDVESPWVGEQGEEAFLEGDQPTALVQETLQALGKQAKHFALTERACQVLMEAEVLTQWPLTDHKGQPINGLLRLDEGKLAKVTPETLAKLHKSGALAMAYAQAISTHQLAALKHLAETFDADYRHVDLDSVFGDGDDDLLFDFDN</sequence>
<evidence type="ECO:0008006" key="3">
    <source>
        <dbReference type="Google" id="ProtNLM"/>
    </source>
</evidence>
<dbReference type="InterPro" id="IPR010836">
    <property type="entry name" value="SapC"/>
</dbReference>